<organism evidence="2 3">
    <name type="scientific">Flammeovirga agarivorans</name>
    <dbReference type="NCBI Taxonomy" id="2726742"/>
    <lineage>
        <taxon>Bacteria</taxon>
        <taxon>Pseudomonadati</taxon>
        <taxon>Bacteroidota</taxon>
        <taxon>Cytophagia</taxon>
        <taxon>Cytophagales</taxon>
        <taxon>Flammeovirgaceae</taxon>
        <taxon>Flammeovirga</taxon>
    </lineage>
</organism>
<evidence type="ECO:0000313" key="2">
    <source>
        <dbReference type="EMBL" id="NLR94407.1"/>
    </source>
</evidence>
<gene>
    <name evidence="2" type="ORF">HGP29_24600</name>
</gene>
<feature type="transmembrane region" description="Helical" evidence="1">
    <location>
        <begin position="114"/>
        <end position="135"/>
    </location>
</feature>
<reference evidence="2 3" key="1">
    <citation type="submission" date="2020-04" db="EMBL/GenBank/DDBJ databases">
        <title>Flammeovirga sp. SR4, a novel species isolated from seawater.</title>
        <authorList>
            <person name="Wang X."/>
        </authorList>
    </citation>
    <scope>NUCLEOTIDE SEQUENCE [LARGE SCALE GENOMIC DNA]</scope>
    <source>
        <strain evidence="2 3">SR4</strain>
    </source>
</reference>
<dbReference type="Proteomes" id="UP000585050">
    <property type="component" value="Unassembled WGS sequence"/>
</dbReference>
<dbReference type="EMBL" id="JABAIL010000012">
    <property type="protein sequence ID" value="NLR94407.1"/>
    <property type="molecule type" value="Genomic_DNA"/>
</dbReference>
<dbReference type="AlphaFoldDB" id="A0A7X8SQ98"/>
<name>A0A7X8SQ98_9BACT</name>
<proteinExistence type="predicted"/>
<dbReference type="RefSeq" id="WP_168885118.1">
    <property type="nucleotide sequence ID" value="NZ_JABAIL010000012.1"/>
</dbReference>
<feature type="transmembrane region" description="Helical" evidence="1">
    <location>
        <begin position="36"/>
        <end position="58"/>
    </location>
</feature>
<feature type="transmembrane region" description="Helical" evidence="1">
    <location>
        <begin position="176"/>
        <end position="195"/>
    </location>
</feature>
<evidence type="ECO:0000313" key="3">
    <source>
        <dbReference type="Proteomes" id="UP000585050"/>
    </source>
</evidence>
<evidence type="ECO:0000256" key="1">
    <source>
        <dbReference type="SAM" id="Phobius"/>
    </source>
</evidence>
<comment type="caution">
    <text evidence="2">The sequence shown here is derived from an EMBL/GenBank/DDBJ whole genome shotgun (WGS) entry which is preliminary data.</text>
</comment>
<keyword evidence="1" id="KW-0472">Membrane</keyword>
<accession>A0A7X8SQ98</accession>
<feature type="transmembrane region" description="Helical" evidence="1">
    <location>
        <begin position="65"/>
        <end position="84"/>
    </location>
</feature>
<feature type="transmembrane region" description="Helical" evidence="1">
    <location>
        <begin position="90"/>
        <end position="109"/>
    </location>
</feature>
<sequence>MKPNRKNYKQLLVFLVLFIIIDIIQAKLRVEGRPTNFLMTANYLAAIAGIGLVSRLMIPKKYVPLIMSISFFFFLFGYIFGILNNIDEGIIQWVIISSVFLLGVMIYMFPKGHYYLVIIGLFFASFVNSYSLGTIQYHYSTIYLFTVHMLLLSIILFSVGWIGGKLLEERRLPTNPLKLTGASMFLLSLVTIVSFI</sequence>
<keyword evidence="1" id="KW-1133">Transmembrane helix</keyword>
<keyword evidence="3" id="KW-1185">Reference proteome</keyword>
<protein>
    <submittedName>
        <fullName evidence="2">Uncharacterized protein</fullName>
    </submittedName>
</protein>
<feature type="transmembrane region" description="Helical" evidence="1">
    <location>
        <begin position="141"/>
        <end position="164"/>
    </location>
</feature>
<keyword evidence="1" id="KW-0812">Transmembrane</keyword>